<keyword evidence="3" id="KW-1185">Reference proteome</keyword>
<proteinExistence type="predicted"/>
<dbReference type="PANTHER" id="PTHR37735">
    <property type="entry name" value="OS08G0567000 PROTEIN"/>
    <property type="match status" value="1"/>
</dbReference>
<dbReference type="EMBL" id="WOCE01000018">
    <property type="protein sequence ID" value="KAE9594843.1"/>
    <property type="molecule type" value="Genomic_DNA"/>
</dbReference>
<evidence type="ECO:0000313" key="2">
    <source>
        <dbReference type="EMBL" id="KAE9594843.1"/>
    </source>
</evidence>
<dbReference type="PANTHER" id="PTHR37735:SF1">
    <property type="entry name" value="OS08G0567000 PROTEIN"/>
    <property type="match status" value="1"/>
</dbReference>
<dbReference type="Proteomes" id="UP000447434">
    <property type="component" value="Chromosome 18"/>
</dbReference>
<protein>
    <recommendedName>
        <fullName evidence="1">DUF7794 domain-containing protein</fullName>
    </recommendedName>
</protein>
<dbReference type="InterPro" id="IPR056696">
    <property type="entry name" value="DUF7794"/>
</dbReference>
<dbReference type="Pfam" id="PF25070">
    <property type="entry name" value="DUF7794"/>
    <property type="match status" value="1"/>
</dbReference>
<organism evidence="2 3">
    <name type="scientific">Lupinus albus</name>
    <name type="common">White lupine</name>
    <name type="synonym">Lupinus termis</name>
    <dbReference type="NCBI Taxonomy" id="3870"/>
    <lineage>
        <taxon>Eukaryota</taxon>
        <taxon>Viridiplantae</taxon>
        <taxon>Streptophyta</taxon>
        <taxon>Embryophyta</taxon>
        <taxon>Tracheophyta</taxon>
        <taxon>Spermatophyta</taxon>
        <taxon>Magnoliopsida</taxon>
        <taxon>eudicotyledons</taxon>
        <taxon>Gunneridae</taxon>
        <taxon>Pentapetalae</taxon>
        <taxon>rosids</taxon>
        <taxon>fabids</taxon>
        <taxon>Fabales</taxon>
        <taxon>Fabaceae</taxon>
        <taxon>Papilionoideae</taxon>
        <taxon>50 kb inversion clade</taxon>
        <taxon>genistoids sensu lato</taxon>
        <taxon>core genistoids</taxon>
        <taxon>Genisteae</taxon>
        <taxon>Lupinus</taxon>
    </lineage>
</organism>
<gene>
    <name evidence="2" type="ORF">Lalb_Chr18g0058061</name>
</gene>
<reference evidence="3" key="1">
    <citation type="journal article" date="2020" name="Nat. Commun.">
        <title>Genome sequence of the cluster root forming white lupin.</title>
        <authorList>
            <person name="Hufnagel B."/>
            <person name="Marques A."/>
            <person name="Soriano A."/>
            <person name="Marques L."/>
            <person name="Divol F."/>
            <person name="Doumas P."/>
            <person name="Sallet E."/>
            <person name="Mancinotti D."/>
            <person name="Carrere S."/>
            <person name="Marande W."/>
            <person name="Arribat S."/>
            <person name="Keller J."/>
            <person name="Huneau C."/>
            <person name="Blein T."/>
            <person name="Aime D."/>
            <person name="Laguerre M."/>
            <person name="Taylor J."/>
            <person name="Schubert V."/>
            <person name="Nelson M."/>
            <person name="Geu-Flores F."/>
            <person name="Crespi M."/>
            <person name="Gallardo-Guerrero K."/>
            <person name="Delaux P.-M."/>
            <person name="Salse J."/>
            <person name="Berges H."/>
            <person name="Guyot R."/>
            <person name="Gouzy J."/>
            <person name="Peret B."/>
        </authorList>
    </citation>
    <scope>NUCLEOTIDE SEQUENCE [LARGE SCALE GENOMIC DNA]</scope>
    <source>
        <strain evidence="3">cv. Amiga</strain>
    </source>
</reference>
<dbReference type="AlphaFoldDB" id="A0A6A4NRM3"/>
<dbReference type="GO" id="GO:0012505">
    <property type="term" value="C:endomembrane system"/>
    <property type="evidence" value="ECO:0007669"/>
    <property type="project" value="TreeGrafter"/>
</dbReference>
<evidence type="ECO:0000313" key="3">
    <source>
        <dbReference type="Proteomes" id="UP000447434"/>
    </source>
</evidence>
<accession>A0A6A4NRM3</accession>
<feature type="domain" description="DUF7794" evidence="1">
    <location>
        <begin position="27"/>
        <end position="288"/>
    </location>
</feature>
<sequence length="370" mass="40588">MEFRVSVICSVLVIFAILSTHVKGEASDSVFFIDGSNRQFLRHRTSIIEHPSMSLQEVGAAVSVLLGFAPPSTLSAASSSKLNEVLSPNPFNRPRAVFLLEVNGITGLEKNIQDNAMFGNSFWSTDFPGSDKIDIQLSDGVAMASLDGILEDCTDKEISEFSSFIGGSYAPDALEPLNGELTIPLANGASVSLHMSKKSERKFIVGLLSLIRNVKRAIHMHEELSQDIQSPAELLTGHFNSIKVLQEQYEAESIAQHEVELLLATLTKIFSSLQEAYKGQIVGVIYCHEATLQELGNKFDVTFAPHHAARLLAESETLDVTKIAEVLLVRTTLAWVTGIILLISTLLGIHYLLYMPITRDTLLYSNVKLD</sequence>
<comment type="caution">
    <text evidence="2">The sequence shown here is derived from an EMBL/GenBank/DDBJ whole genome shotgun (WGS) entry which is preliminary data.</text>
</comment>
<name>A0A6A4NRM3_LUPAL</name>
<dbReference type="OrthoDB" id="1928130at2759"/>
<evidence type="ECO:0000259" key="1">
    <source>
        <dbReference type="Pfam" id="PF25070"/>
    </source>
</evidence>